<organism evidence="1 2">
    <name type="scientific">Rhabditophanes sp. KR3021</name>
    <dbReference type="NCBI Taxonomy" id="114890"/>
    <lineage>
        <taxon>Eukaryota</taxon>
        <taxon>Metazoa</taxon>
        <taxon>Ecdysozoa</taxon>
        <taxon>Nematoda</taxon>
        <taxon>Chromadorea</taxon>
        <taxon>Rhabditida</taxon>
        <taxon>Tylenchina</taxon>
        <taxon>Panagrolaimomorpha</taxon>
        <taxon>Strongyloidoidea</taxon>
        <taxon>Alloionematidae</taxon>
        <taxon>Rhabditophanes</taxon>
    </lineage>
</organism>
<evidence type="ECO:0000313" key="1">
    <source>
        <dbReference type="Proteomes" id="UP000095286"/>
    </source>
</evidence>
<dbReference type="WBParaSite" id="RSKR_0000527800.1">
    <property type="protein sequence ID" value="RSKR_0000527800.1"/>
    <property type="gene ID" value="RSKR_0000527800"/>
</dbReference>
<evidence type="ECO:0000313" key="2">
    <source>
        <dbReference type="WBParaSite" id="RSKR_0000527800.1"/>
    </source>
</evidence>
<reference evidence="2" key="1">
    <citation type="submission" date="2016-11" db="UniProtKB">
        <authorList>
            <consortium name="WormBaseParasite"/>
        </authorList>
    </citation>
    <scope>IDENTIFICATION</scope>
    <source>
        <strain evidence="2">KR3021</strain>
    </source>
</reference>
<protein>
    <submittedName>
        <fullName evidence="2">PA2c domain-containing protein</fullName>
    </submittedName>
</protein>
<name>A0AC35TX23_9BILA</name>
<proteinExistence type="predicted"/>
<dbReference type="Proteomes" id="UP000095286">
    <property type="component" value="Unplaced"/>
</dbReference>
<accession>A0AC35TX23</accession>
<sequence length="254" mass="28492">MGKLKTAREAEFLIFDLKTDPEVQKRLELISKEKFEHNYAIQPNGTVIEEVKKHKIDKRDGGLISGPVAVALVSGIIGFTTNALHDLATYDRPTSSTGGCKWYGTAPLCDYRCPSDFDFIREHNGRCSKWWFASVCEPDAAFGMPCSTFLGSYYSKRFCCKSDASDCSWSGRWMSASTSNNIHCRYDHREGVCGRFSCGINNSKHNAYNNTIIEGEGCDHIQLFNANGKATCGYIAWYNPETGDFVDAWYKSKD</sequence>